<evidence type="ECO:0000313" key="2">
    <source>
        <dbReference type="EMBL" id="CAB4167221.1"/>
    </source>
</evidence>
<organism evidence="2">
    <name type="scientific">uncultured Caudovirales phage</name>
    <dbReference type="NCBI Taxonomy" id="2100421"/>
    <lineage>
        <taxon>Viruses</taxon>
        <taxon>Duplodnaviria</taxon>
        <taxon>Heunggongvirae</taxon>
        <taxon>Uroviricota</taxon>
        <taxon>Caudoviricetes</taxon>
        <taxon>Peduoviridae</taxon>
        <taxon>Maltschvirus</taxon>
        <taxon>Maltschvirus maltsch</taxon>
    </lineage>
</organism>
<name>A0A6J5PCR0_9CAUD</name>
<reference evidence="2" key="1">
    <citation type="submission" date="2020-04" db="EMBL/GenBank/DDBJ databases">
        <authorList>
            <person name="Chiriac C."/>
            <person name="Salcher M."/>
            <person name="Ghai R."/>
            <person name="Kavagutti S V."/>
        </authorList>
    </citation>
    <scope>NUCLEOTIDE SEQUENCE</scope>
</reference>
<accession>A0A6J5PCR0</accession>
<dbReference type="EMBL" id="LR796817">
    <property type="protein sequence ID" value="CAB4167221.1"/>
    <property type="molecule type" value="Genomic_DNA"/>
</dbReference>
<sequence length="159" mass="17494">MDQEQENGLAAGDKVDGVVEEMDRVGVAAPRLAAAPKKKHGGHNAHRPNDTTKRQVQGMALAGLDHDRIGRLIGISGDCLRRHYRVELEQEGLVLGEIAQNLAQRAMDGDTISSIFYLKARAGWRDQHVKIDGDVRVHDTAKHRLLDILATGKVIEHSK</sequence>
<feature type="compositionally biased region" description="Basic residues" evidence="1">
    <location>
        <begin position="36"/>
        <end position="46"/>
    </location>
</feature>
<evidence type="ECO:0000256" key="1">
    <source>
        <dbReference type="SAM" id="MobiDB-lite"/>
    </source>
</evidence>
<protein>
    <submittedName>
        <fullName evidence="2">Uncharacterized protein</fullName>
    </submittedName>
</protein>
<feature type="region of interest" description="Disordered" evidence="1">
    <location>
        <begin position="31"/>
        <end position="53"/>
    </location>
</feature>
<proteinExistence type="predicted"/>
<gene>
    <name evidence="2" type="ORF">UFOVP868_8</name>
</gene>